<keyword evidence="12" id="KW-1185">Reference proteome</keyword>
<keyword evidence="2" id="KW-0433">Leucine-rich repeat</keyword>
<organism evidence="11 12">
    <name type="scientific">Hevea brasiliensis</name>
    <name type="common">Para rubber tree</name>
    <name type="synonym">Siphonia brasiliensis</name>
    <dbReference type="NCBI Taxonomy" id="3981"/>
    <lineage>
        <taxon>Eukaryota</taxon>
        <taxon>Viridiplantae</taxon>
        <taxon>Streptophyta</taxon>
        <taxon>Embryophyta</taxon>
        <taxon>Tracheophyta</taxon>
        <taxon>Spermatophyta</taxon>
        <taxon>Magnoliopsida</taxon>
        <taxon>eudicotyledons</taxon>
        <taxon>Gunneridae</taxon>
        <taxon>Pentapetalae</taxon>
        <taxon>rosids</taxon>
        <taxon>fabids</taxon>
        <taxon>Malpighiales</taxon>
        <taxon>Euphorbiaceae</taxon>
        <taxon>Crotonoideae</taxon>
        <taxon>Micrandreae</taxon>
        <taxon>Hevea</taxon>
    </lineage>
</organism>
<evidence type="ECO:0000256" key="2">
    <source>
        <dbReference type="ARBA" id="ARBA00022614"/>
    </source>
</evidence>
<keyword evidence="7" id="KW-0175">Coiled coil</keyword>
<evidence type="ECO:0000259" key="8">
    <source>
        <dbReference type="Pfam" id="PF00931"/>
    </source>
</evidence>
<evidence type="ECO:0000313" key="11">
    <source>
        <dbReference type="EMBL" id="KAJ9128735.1"/>
    </source>
</evidence>
<dbReference type="InterPro" id="IPR002182">
    <property type="entry name" value="NB-ARC"/>
</dbReference>
<keyword evidence="4" id="KW-0547">Nucleotide-binding</keyword>
<keyword evidence="6" id="KW-0067">ATP-binding</keyword>
<dbReference type="PANTHER" id="PTHR33463">
    <property type="entry name" value="NB-ARC DOMAIN-CONTAINING PROTEIN-RELATED"/>
    <property type="match status" value="1"/>
</dbReference>
<dbReference type="InterPro" id="IPR050905">
    <property type="entry name" value="Plant_NBS-LRR"/>
</dbReference>
<dbReference type="PRINTS" id="PR00364">
    <property type="entry name" value="DISEASERSIST"/>
</dbReference>
<dbReference type="Gene3D" id="3.80.10.10">
    <property type="entry name" value="Ribonuclease Inhibitor"/>
    <property type="match status" value="2"/>
</dbReference>
<dbReference type="SMART" id="SM00369">
    <property type="entry name" value="LRR_TYP"/>
    <property type="match status" value="4"/>
</dbReference>
<dbReference type="InterPro" id="IPR001611">
    <property type="entry name" value="Leu-rich_rpt"/>
</dbReference>
<keyword evidence="5" id="KW-0611">Plant defense</keyword>
<evidence type="ECO:0008006" key="13">
    <source>
        <dbReference type="Google" id="ProtNLM"/>
    </source>
</evidence>
<evidence type="ECO:0000259" key="10">
    <source>
        <dbReference type="Pfam" id="PF23559"/>
    </source>
</evidence>
<dbReference type="EMBL" id="JARPOI010000410">
    <property type="protein sequence ID" value="KAJ9128735.1"/>
    <property type="molecule type" value="Genomic_DNA"/>
</dbReference>
<dbReference type="InterPro" id="IPR036388">
    <property type="entry name" value="WH-like_DNA-bd_sf"/>
</dbReference>
<sequence length="958" mass="109052">MENLGKAIEIAGSVVDYALNFEEKKQVLERKLKQLESVEADIIVELENSESWSGKKRKNEVANWLSNVAQMKREVQSIEEVIAQGGWSILLGKNLEKKTEELNELLDQRNRFQGALVLDVQEDGGDQLLAPKLVGQAFQTNFSEIKECLVMDEVSIIGIYGMGGVGKTALLTHIHNELLLRNRNVYWTSVSQDLSISKLQNRVAKTIGFDLSNEDDEKKRAAKLSKALSKRPEFVLILDDLWIHFPLEKVGIPIGANGCKLILTTRSLDVCWRMGCQKKFKVEPLSEKESWNLFEEKIGEAVLEEVKPIAKSIVRECAGLPLGIVTIAGSMRGVSDVYEWRNALRELQESILWQGDMEYEVFRILKFSYNRLIDSALQQCFLYCALYPEDHKIKRVELIEYLIVEGIIEGGSREAEIDMGHTILNRLEKVCLLESVVEQGERCVKMHDLVRDMAIQIMKVDPRVMVKAGKQLFEMPNWRNWAEDLVRVSLMYNHIEEIPSGYSPRCPQLSTLLLCGNKLRSIADSFFVQLHGLKVLDLSYTRIEQLPVFISHLVNLSALLLRGCSRLRHMPSLAQLTALKKLDMHYTKVKHVPQGIELLFNLEYLDLSNTEIKELPTGILPDLFSLQVLILDQVKAVEIASLRKLERLECRVYDVDELNACATSTHTSNLIQYYLLVAQHKPPDNLLPRGLKVVYFDNCSIDGDEDAILLPKDVQYLDFFQCDIKRRSLCLKNATEPRSFTIASCDGIECLFSLSSSPSIFQSLEDMYISDLKDLHFLFGREAAMASPPAKFMPLSPPLGTFSLLKKFSMWGCPSIRKLFPPGLSSNLQNLEDISVHYCKNIEELIAMEEQQESHKSKGIIHFSLPKLQSISLSYLPELKSICSGKMICNSLCRIYVDSCLKLKRMPLSLLVLDNDQLSPLPSLQNIKIFPQEWWETVELDHPNAKNVLLPLCHFKRY</sequence>
<dbReference type="Gene3D" id="1.10.10.10">
    <property type="entry name" value="Winged helix-like DNA-binding domain superfamily/Winged helix DNA-binding domain"/>
    <property type="match status" value="1"/>
</dbReference>
<evidence type="ECO:0000256" key="1">
    <source>
        <dbReference type="ARBA" id="ARBA00008894"/>
    </source>
</evidence>
<dbReference type="Pfam" id="PF23247">
    <property type="entry name" value="LRR_RPS2"/>
    <property type="match status" value="1"/>
</dbReference>
<gene>
    <name evidence="11" type="ORF">P3X46_034534</name>
</gene>
<protein>
    <recommendedName>
        <fullName evidence="13">NB-ARC domain-containing protein</fullName>
    </recommendedName>
</protein>
<feature type="coiled-coil region" evidence="7">
    <location>
        <begin position="18"/>
        <end position="115"/>
    </location>
</feature>
<evidence type="ECO:0000256" key="4">
    <source>
        <dbReference type="ARBA" id="ARBA00022741"/>
    </source>
</evidence>
<dbReference type="SUPFAM" id="SSF52058">
    <property type="entry name" value="L domain-like"/>
    <property type="match status" value="1"/>
</dbReference>
<dbReference type="Pfam" id="PF00931">
    <property type="entry name" value="NB-ARC"/>
    <property type="match status" value="1"/>
</dbReference>
<evidence type="ECO:0000259" key="9">
    <source>
        <dbReference type="Pfam" id="PF23247"/>
    </source>
</evidence>
<dbReference type="InterPro" id="IPR027417">
    <property type="entry name" value="P-loop_NTPase"/>
</dbReference>
<dbReference type="Pfam" id="PF23559">
    <property type="entry name" value="WHD_DRP"/>
    <property type="match status" value="1"/>
</dbReference>
<dbReference type="InterPro" id="IPR057135">
    <property type="entry name" value="At4g27190-like_LRR"/>
</dbReference>
<dbReference type="PANTHER" id="PTHR33463:SF187">
    <property type="entry name" value="AND NB-ARC DOMAIN DISEASE RESISTANCE PROTEIN, PUTATIVE-RELATED"/>
    <property type="match status" value="1"/>
</dbReference>
<feature type="domain" description="Disease resistance protein At4g27190-like leucine-rich repeats" evidence="9">
    <location>
        <begin position="800"/>
        <end position="906"/>
    </location>
</feature>
<keyword evidence="3" id="KW-0677">Repeat</keyword>
<name>A0ABQ9K7S7_HEVBR</name>
<dbReference type="Proteomes" id="UP001174677">
    <property type="component" value="Unassembled WGS sequence"/>
</dbReference>
<dbReference type="Gene3D" id="3.40.50.300">
    <property type="entry name" value="P-loop containing nucleotide triphosphate hydrolases"/>
    <property type="match status" value="1"/>
</dbReference>
<evidence type="ECO:0000256" key="3">
    <source>
        <dbReference type="ARBA" id="ARBA00022737"/>
    </source>
</evidence>
<proteinExistence type="inferred from homology"/>
<feature type="domain" description="Disease resistance protein winged helix" evidence="10">
    <location>
        <begin position="386"/>
        <end position="454"/>
    </location>
</feature>
<dbReference type="InterPro" id="IPR042197">
    <property type="entry name" value="Apaf_helical"/>
</dbReference>
<evidence type="ECO:0000256" key="6">
    <source>
        <dbReference type="ARBA" id="ARBA00022840"/>
    </source>
</evidence>
<feature type="domain" description="NB-ARC" evidence="8">
    <location>
        <begin position="139"/>
        <end position="301"/>
    </location>
</feature>
<dbReference type="SUPFAM" id="SSF52540">
    <property type="entry name" value="P-loop containing nucleoside triphosphate hydrolases"/>
    <property type="match status" value="1"/>
</dbReference>
<dbReference type="InterPro" id="IPR003591">
    <property type="entry name" value="Leu-rich_rpt_typical-subtyp"/>
</dbReference>
<dbReference type="InterPro" id="IPR032675">
    <property type="entry name" value="LRR_dom_sf"/>
</dbReference>
<accession>A0ABQ9K7S7</accession>
<dbReference type="Pfam" id="PF13855">
    <property type="entry name" value="LRR_8"/>
    <property type="match status" value="1"/>
</dbReference>
<evidence type="ECO:0000313" key="12">
    <source>
        <dbReference type="Proteomes" id="UP001174677"/>
    </source>
</evidence>
<dbReference type="Gene3D" id="1.10.8.430">
    <property type="entry name" value="Helical domain of apoptotic protease-activating factors"/>
    <property type="match status" value="1"/>
</dbReference>
<comment type="caution">
    <text evidence="11">The sequence shown here is derived from an EMBL/GenBank/DDBJ whole genome shotgun (WGS) entry which is preliminary data.</text>
</comment>
<evidence type="ECO:0000256" key="7">
    <source>
        <dbReference type="SAM" id="Coils"/>
    </source>
</evidence>
<comment type="similarity">
    <text evidence="1">Belongs to the disease resistance NB-LRR family.</text>
</comment>
<dbReference type="InterPro" id="IPR058922">
    <property type="entry name" value="WHD_DRP"/>
</dbReference>
<reference evidence="11 12" key="1">
    <citation type="journal article" date="2023" name="Plant Biotechnol. J.">
        <title>Chromosome-level wild Hevea brasiliensis genome provides new tools for genomic-assisted breeding and valuable loci to elevate rubber yield.</title>
        <authorList>
            <person name="Cheng H."/>
            <person name="Song X."/>
            <person name="Hu Y."/>
            <person name="Wu T."/>
            <person name="Yang Q."/>
            <person name="An Z."/>
            <person name="Feng S."/>
            <person name="Deng Z."/>
            <person name="Wu W."/>
            <person name="Zeng X."/>
            <person name="Tu M."/>
            <person name="Wang X."/>
            <person name="Huang H."/>
        </authorList>
    </citation>
    <scope>NUCLEOTIDE SEQUENCE [LARGE SCALE GENOMIC DNA]</scope>
    <source>
        <strain evidence="11">MT/VB/25A 57/8</strain>
    </source>
</reference>
<evidence type="ECO:0000256" key="5">
    <source>
        <dbReference type="ARBA" id="ARBA00022821"/>
    </source>
</evidence>